<proteinExistence type="predicted"/>
<sequence length="121" mass="13644">MRRCPHCGDWSELAESLMEKPGTQDFSLHFWRLSGSMNRVGEYMALLAPLELVKAVMDFHSAVASYLVSGLYFDFWQGGVQHVHLGTWRLDGLSSCNPEAGWTLVLEPGGWMDSRPGTRRL</sequence>
<reference evidence="1 2" key="1">
    <citation type="submission" date="2021-05" db="EMBL/GenBank/DDBJ databases">
        <title>Genome Assembly of Synthetic Allotetraploid Brassica napus Reveals Homoeologous Exchanges between Subgenomes.</title>
        <authorList>
            <person name="Davis J.T."/>
        </authorList>
    </citation>
    <scope>NUCLEOTIDE SEQUENCE [LARGE SCALE GENOMIC DNA]</scope>
    <source>
        <strain evidence="2">cv. Da-Ae</strain>
        <tissue evidence="1">Seedling</tissue>
    </source>
</reference>
<gene>
    <name evidence="1" type="ORF">HID58_055756</name>
</gene>
<comment type="caution">
    <text evidence="1">The sequence shown here is derived from an EMBL/GenBank/DDBJ whole genome shotgun (WGS) entry which is preliminary data.</text>
</comment>
<dbReference type="EMBL" id="JAGKQM010000013">
    <property type="protein sequence ID" value="KAH0893327.1"/>
    <property type="molecule type" value="Genomic_DNA"/>
</dbReference>
<protein>
    <submittedName>
        <fullName evidence="1">Uncharacterized protein</fullName>
    </submittedName>
</protein>
<keyword evidence="2" id="KW-1185">Reference proteome</keyword>
<accession>A0ABQ8AL96</accession>
<evidence type="ECO:0000313" key="2">
    <source>
        <dbReference type="Proteomes" id="UP000824890"/>
    </source>
</evidence>
<dbReference type="Proteomes" id="UP000824890">
    <property type="component" value="Unassembled WGS sequence"/>
</dbReference>
<organism evidence="1 2">
    <name type="scientific">Brassica napus</name>
    <name type="common">Rape</name>
    <dbReference type="NCBI Taxonomy" id="3708"/>
    <lineage>
        <taxon>Eukaryota</taxon>
        <taxon>Viridiplantae</taxon>
        <taxon>Streptophyta</taxon>
        <taxon>Embryophyta</taxon>
        <taxon>Tracheophyta</taxon>
        <taxon>Spermatophyta</taxon>
        <taxon>Magnoliopsida</taxon>
        <taxon>eudicotyledons</taxon>
        <taxon>Gunneridae</taxon>
        <taxon>Pentapetalae</taxon>
        <taxon>rosids</taxon>
        <taxon>malvids</taxon>
        <taxon>Brassicales</taxon>
        <taxon>Brassicaceae</taxon>
        <taxon>Brassiceae</taxon>
        <taxon>Brassica</taxon>
    </lineage>
</organism>
<evidence type="ECO:0000313" key="1">
    <source>
        <dbReference type="EMBL" id="KAH0893327.1"/>
    </source>
</evidence>
<name>A0ABQ8AL96_BRANA</name>